<comment type="caution">
    <text evidence="4">The sequence shown here is derived from an EMBL/GenBank/DDBJ whole genome shotgun (WGS) entry which is preliminary data.</text>
</comment>
<dbReference type="OrthoDB" id="9812187at2"/>
<dbReference type="SUPFAM" id="SSF103039">
    <property type="entry name" value="CheC-like"/>
    <property type="match status" value="1"/>
</dbReference>
<name>A0A0A5GPR2_9BACI</name>
<keyword evidence="5" id="KW-1185">Reference proteome</keyword>
<dbReference type="PANTHER" id="PTHR43693:SF1">
    <property type="entry name" value="PROTEIN PHOSPHATASE CHEZ"/>
    <property type="match status" value="1"/>
</dbReference>
<evidence type="ECO:0000256" key="2">
    <source>
        <dbReference type="ARBA" id="ARBA00022801"/>
    </source>
</evidence>
<protein>
    <submittedName>
        <fullName evidence="4">Chemotaxis protein CheY</fullName>
    </submittedName>
</protein>
<accession>A0A0A5GPR2</accession>
<feature type="domain" description="CheC-like protein" evidence="3">
    <location>
        <begin position="11"/>
        <end position="45"/>
    </location>
</feature>
<dbReference type="InterPro" id="IPR028976">
    <property type="entry name" value="CheC-like_sf"/>
</dbReference>
<dbReference type="GO" id="GO:0016787">
    <property type="term" value="F:hydrolase activity"/>
    <property type="evidence" value="ECO:0007669"/>
    <property type="project" value="UniProtKB-KW"/>
</dbReference>
<sequence>MSIKHLKAHHIDVLKEIGNIGAGHAATSLSKFVNKQIHIEVPSVKFMEINEMMESLGGADTPMAACFLRIDEDLKGALFFLLPVHKANDLIQRLTSSSADLTQSTPDSIAVSAFQEVGNIVAGSYLSALGDFTGLHIHPSVPGVTVDMIGAILTAGLVELSEESDYAIVIDTVVYEASDELPVDGHFFVMPDPGSYESLFRSLGIQV</sequence>
<dbReference type="eggNOG" id="COG1776">
    <property type="taxonomic scope" value="Bacteria"/>
</dbReference>
<dbReference type="AlphaFoldDB" id="A0A0A5GPR2"/>
<dbReference type="RefSeq" id="WP_026799797.1">
    <property type="nucleotide sequence ID" value="NZ_AULI01000005.1"/>
</dbReference>
<dbReference type="Gene3D" id="3.40.1550.10">
    <property type="entry name" value="CheC-like"/>
    <property type="match status" value="1"/>
</dbReference>
<dbReference type="Pfam" id="PF04509">
    <property type="entry name" value="CheC"/>
    <property type="match status" value="2"/>
</dbReference>
<gene>
    <name evidence="4" type="ORF">N781_12100</name>
</gene>
<dbReference type="EMBL" id="AVPE01000003">
    <property type="protein sequence ID" value="KGX93150.1"/>
    <property type="molecule type" value="Genomic_DNA"/>
</dbReference>
<dbReference type="CDD" id="cd17909">
    <property type="entry name" value="CheC_ClassI"/>
    <property type="match status" value="1"/>
</dbReference>
<evidence type="ECO:0000313" key="4">
    <source>
        <dbReference type="EMBL" id="KGX93150.1"/>
    </source>
</evidence>
<evidence type="ECO:0000259" key="3">
    <source>
        <dbReference type="Pfam" id="PF04509"/>
    </source>
</evidence>
<organism evidence="4 5">
    <name type="scientific">Pontibacillus halophilus JSM 076056 = DSM 19796</name>
    <dbReference type="NCBI Taxonomy" id="1385510"/>
    <lineage>
        <taxon>Bacteria</taxon>
        <taxon>Bacillati</taxon>
        <taxon>Bacillota</taxon>
        <taxon>Bacilli</taxon>
        <taxon>Bacillales</taxon>
        <taxon>Bacillaceae</taxon>
        <taxon>Pontibacillus</taxon>
    </lineage>
</organism>
<dbReference type="GO" id="GO:0006935">
    <property type="term" value="P:chemotaxis"/>
    <property type="evidence" value="ECO:0007669"/>
    <property type="project" value="UniProtKB-KW"/>
</dbReference>
<dbReference type="InterPro" id="IPR050992">
    <property type="entry name" value="CheZ_family_phosphatases"/>
</dbReference>
<dbReference type="InterPro" id="IPR007597">
    <property type="entry name" value="CheC"/>
</dbReference>
<dbReference type="PANTHER" id="PTHR43693">
    <property type="entry name" value="PROTEIN PHOSPHATASE CHEZ"/>
    <property type="match status" value="1"/>
</dbReference>
<dbReference type="Proteomes" id="UP000030528">
    <property type="component" value="Unassembled WGS sequence"/>
</dbReference>
<keyword evidence="1" id="KW-0145">Chemotaxis</keyword>
<proteinExistence type="predicted"/>
<evidence type="ECO:0000313" key="5">
    <source>
        <dbReference type="Proteomes" id="UP000030528"/>
    </source>
</evidence>
<dbReference type="STRING" id="1385510.GCA_000425205_01348"/>
<keyword evidence="2" id="KW-0378">Hydrolase</keyword>
<feature type="domain" description="CheC-like protein" evidence="3">
    <location>
        <begin position="112"/>
        <end position="144"/>
    </location>
</feature>
<evidence type="ECO:0000256" key="1">
    <source>
        <dbReference type="ARBA" id="ARBA00022500"/>
    </source>
</evidence>
<reference evidence="4 5" key="1">
    <citation type="submission" date="2013-08" db="EMBL/GenBank/DDBJ databases">
        <authorList>
            <person name="Huang J."/>
            <person name="Wang G."/>
        </authorList>
    </citation>
    <scope>NUCLEOTIDE SEQUENCE [LARGE SCALE GENOMIC DNA]</scope>
    <source>
        <strain evidence="4 5">JSM 076056</strain>
    </source>
</reference>